<dbReference type="SUPFAM" id="SSF53167">
    <property type="entry name" value="Purine and uridine phosphorylases"/>
    <property type="match status" value="1"/>
</dbReference>
<evidence type="ECO:0000256" key="1">
    <source>
        <dbReference type="SAM" id="MobiDB-lite"/>
    </source>
</evidence>
<protein>
    <recommendedName>
        <fullName evidence="2">Nucleoside phosphorylase domain-containing protein</fullName>
    </recommendedName>
</protein>
<dbReference type="GO" id="GO:0008930">
    <property type="term" value="F:methylthioadenosine nucleosidase activity"/>
    <property type="evidence" value="ECO:0007669"/>
    <property type="project" value="TreeGrafter"/>
</dbReference>
<reference evidence="3 4" key="1">
    <citation type="submission" date="2019-07" db="EMBL/GenBank/DDBJ databases">
        <title>Whole genome shotgun sequence of Microbacterium aerolatum NBRC 103071.</title>
        <authorList>
            <person name="Hosoyama A."/>
            <person name="Uohara A."/>
            <person name="Ohji S."/>
            <person name="Ichikawa N."/>
        </authorList>
    </citation>
    <scope>NUCLEOTIDE SEQUENCE [LARGE SCALE GENOMIC DNA]</scope>
    <source>
        <strain evidence="3 4">NBRC 103071</strain>
    </source>
</reference>
<dbReference type="InterPro" id="IPR035994">
    <property type="entry name" value="Nucleoside_phosphorylase_sf"/>
</dbReference>
<dbReference type="Pfam" id="PF01048">
    <property type="entry name" value="PNP_UDP_1"/>
    <property type="match status" value="1"/>
</dbReference>
<dbReference type="GO" id="GO:0005829">
    <property type="term" value="C:cytosol"/>
    <property type="evidence" value="ECO:0007669"/>
    <property type="project" value="TreeGrafter"/>
</dbReference>
<comment type="caution">
    <text evidence="3">The sequence shown here is derived from an EMBL/GenBank/DDBJ whole genome shotgun (WGS) entry which is preliminary data.</text>
</comment>
<dbReference type="GO" id="GO:0009116">
    <property type="term" value="P:nucleoside metabolic process"/>
    <property type="evidence" value="ECO:0007669"/>
    <property type="project" value="InterPro"/>
</dbReference>
<keyword evidence="4" id="KW-1185">Reference proteome</keyword>
<dbReference type="InterPro" id="IPR000845">
    <property type="entry name" value="Nucleoside_phosphorylase_d"/>
</dbReference>
<proteinExistence type="predicted"/>
<dbReference type="AlphaFoldDB" id="A0A511AJE8"/>
<dbReference type="EMBL" id="BJUW01000014">
    <property type="protein sequence ID" value="GEK87473.1"/>
    <property type="molecule type" value="Genomic_DNA"/>
</dbReference>
<dbReference type="GO" id="GO:0019284">
    <property type="term" value="P:L-methionine salvage from S-adenosylmethionine"/>
    <property type="evidence" value="ECO:0007669"/>
    <property type="project" value="TreeGrafter"/>
</dbReference>
<evidence type="ECO:0000313" key="3">
    <source>
        <dbReference type="EMBL" id="GEK87473.1"/>
    </source>
</evidence>
<organism evidence="3 4">
    <name type="scientific">Microbacterium aerolatum</name>
    <dbReference type="NCBI Taxonomy" id="153731"/>
    <lineage>
        <taxon>Bacteria</taxon>
        <taxon>Bacillati</taxon>
        <taxon>Actinomycetota</taxon>
        <taxon>Actinomycetes</taxon>
        <taxon>Micrococcales</taxon>
        <taxon>Microbacteriaceae</taxon>
        <taxon>Microbacterium</taxon>
    </lineage>
</organism>
<accession>A0A511AJE8</accession>
<feature type="compositionally biased region" description="Basic residues" evidence="1">
    <location>
        <begin position="1"/>
        <end position="21"/>
    </location>
</feature>
<dbReference type="PANTHER" id="PTHR46832:SF1">
    <property type="entry name" value="5'-METHYLTHIOADENOSINE_S-ADENOSYLHOMOCYSTEINE NUCLEOSIDASE"/>
    <property type="match status" value="1"/>
</dbReference>
<sequence length="221" mass="24257">MEARGRGHARRPARRGHARGPARRESRGGRVWENEGVKLLVAALDSELVAFPEQLPGFDRLVTGPGKLKATYALTRALDAAKYDEILVVGTAGALDETIGAGVHEIHWTFQHDVINEEGVRGEHVSMPQRMQLGEGDISIATGDSFIDDAEAVQLILSLGGRLVDMESFAYAWVAAQFDVPIRIWKAVSDRAQDDANTTWTEAVTACSHELRDRVREVYGV</sequence>
<name>A0A511AJE8_9MICO</name>
<dbReference type="PANTHER" id="PTHR46832">
    <property type="entry name" value="5'-METHYLTHIOADENOSINE/S-ADENOSYLHOMOCYSTEINE NUCLEOSIDASE"/>
    <property type="match status" value="1"/>
</dbReference>
<dbReference type="Gene3D" id="3.40.50.1580">
    <property type="entry name" value="Nucleoside phosphorylase domain"/>
    <property type="match status" value="1"/>
</dbReference>
<gene>
    <name evidence="3" type="ORF">MAE01_26490</name>
</gene>
<evidence type="ECO:0000259" key="2">
    <source>
        <dbReference type="Pfam" id="PF01048"/>
    </source>
</evidence>
<feature type="domain" description="Nucleoside phosphorylase" evidence="2">
    <location>
        <begin position="140"/>
        <end position="216"/>
    </location>
</feature>
<evidence type="ECO:0000313" key="4">
    <source>
        <dbReference type="Proteomes" id="UP000321225"/>
    </source>
</evidence>
<dbReference type="GO" id="GO:0008782">
    <property type="term" value="F:adenosylhomocysteine nucleosidase activity"/>
    <property type="evidence" value="ECO:0007669"/>
    <property type="project" value="TreeGrafter"/>
</dbReference>
<dbReference type="Proteomes" id="UP000321225">
    <property type="component" value="Unassembled WGS sequence"/>
</dbReference>
<feature type="region of interest" description="Disordered" evidence="1">
    <location>
        <begin position="1"/>
        <end position="29"/>
    </location>
</feature>